<evidence type="ECO:0000313" key="1">
    <source>
        <dbReference type="EMBL" id="GAB61818.1"/>
    </source>
</evidence>
<dbReference type="Proteomes" id="UP000002985">
    <property type="component" value="Unassembled WGS sequence"/>
</dbReference>
<dbReference type="eggNOG" id="COG1483">
    <property type="taxonomic scope" value="Bacteria"/>
</dbReference>
<dbReference type="STRING" id="247490.KSU1_C0222"/>
<sequence>MSYSSYLKPRLETISEEGVEGIIDVANLNSSNTKKIEADPELFFNLTYPTSDIQKVLEQINIRFSSQKNSSGLFLFEGLKGSGKSHLLLLTYNLFKYPVIAQKWINQNNLQCSIPNDIIVFINKFTDTPYKYIWKLIFDKFDRKAPEGITHPSLQEFKEALGDKRIILIFDELEQGIKVIDDTAIRAQNIAFLQMLSEFSNRSKQVTMFASIYSDREEPGSTLKRVPRCIVKFDNAKDQCNIILHRLFENCLAFNTKSIIPIVDSYVNIWQKHISSDIEELKNRFQETYPFSPSLIDIVLKKIPARGGFQNVRGALSFLGNLVKLTHTKNDIITPADASLEDKANTIMLRDLDIGGDLINRAVENMEELKSKVPIASRLASSVLLYSLTGFGVDKGGSRNQLVSDILSPTIDINAYNLAIMSFQKYASYFHTDGDRFYFDIEEQPEAKVEYRSLNYQDDHARSFIIDIVKSEIFRETSSTIVLTSVEQTKQLLNDFDKNRLRYVLTGRRLIQEERHNIYYGMDMRNLILLLEPKDDTFQLLSDRDLLKWAKRAIAAKELAENARNTSRKSDFERIARTDQSYIIERIKRAGLVFIHWITYGSNVRDDQIELEPLSKDFNKDKVLESLSHDYFPLLRIKEHLESRLDHIKEKLVKDIDAEYKATLGFPIVTYQLLTKAVRELCREGLIGIQHSKRSYCREYIDLSEPEFVNAKVIDPIQEQPTSPLPQPSPACAQCGQKTCVCGEPLPQSTCPKCGQETCMCPKKEMVSLKILPKTSIENLREETASRLQQYQDLEIIKVCYKIFYQKNDIGDLSTIPNLLRGNLNGQGDVTAEIAITKTGRFSKSQIEQQIESLPSISGADYSIDITLEINKKGG</sequence>
<name>I3IJC3_9BACT</name>
<proteinExistence type="predicted"/>
<dbReference type="SUPFAM" id="SSF52540">
    <property type="entry name" value="P-loop containing nucleoside triphosphate hydrolases"/>
    <property type="match status" value="1"/>
</dbReference>
<organism evidence="1 2">
    <name type="scientific">Candidatus Jettenia caeni</name>
    <dbReference type="NCBI Taxonomy" id="247490"/>
    <lineage>
        <taxon>Bacteria</taxon>
        <taxon>Pseudomonadati</taxon>
        <taxon>Planctomycetota</taxon>
        <taxon>Candidatus Brocadiia</taxon>
        <taxon>Candidatus Brocadiales</taxon>
        <taxon>Candidatus Brocadiaceae</taxon>
        <taxon>Candidatus Jettenia</taxon>
    </lineage>
</organism>
<protein>
    <submittedName>
        <fullName evidence="1">Uncharacterized protein</fullName>
    </submittedName>
</protein>
<dbReference type="InterPro" id="IPR027417">
    <property type="entry name" value="P-loop_NTPase"/>
</dbReference>
<dbReference type="Gene3D" id="3.40.50.300">
    <property type="entry name" value="P-loop containing nucleotide triphosphate hydrolases"/>
    <property type="match status" value="1"/>
</dbReference>
<dbReference type="OrthoDB" id="9757917at2"/>
<keyword evidence="2" id="KW-1185">Reference proteome</keyword>
<dbReference type="EMBL" id="BAFH01000003">
    <property type="protein sequence ID" value="GAB61818.1"/>
    <property type="molecule type" value="Genomic_DNA"/>
</dbReference>
<evidence type="ECO:0000313" key="2">
    <source>
        <dbReference type="Proteomes" id="UP000002985"/>
    </source>
</evidence>
<accession>I3IJC3</accession>
<reference evidence="1 2" key="1">
    <citation type="journal article" date="2012" name="FEBS Lett.">
        <title>Anammox organism KSU-1 expresses a NirK-type copper-containing nitrite reductase instead of a NirS-type with cytochrome cd1.</title>
        <authorList>
            <person name="Hira D."/>
            <person name="Toh H."/>
            <person name="Migita C.T."/>
            <person name="Okubo H."/>
            <person name="Nishiyama T."/>
            <person name="Hattori M."/>
            <person name="Furukawa K."/>
            <person name="Fujii T."/>
        </authorList>
    </citation>
    <scope>NUCLEOTIDE SEQUENCE [LARGE SCALE GENOMIC DNA]</scope>
</reference>
<gene>
    <name evidence="1" type="ORF">KSU1_C0222</name>
</gene>
<comment type="caution">
    <text evidence="1">The sequence shown here is derived from an EMBL/GenBank/DDBJ whole genome shotgun (WGS) entry which is preliminary data.</text>
</comment>
<dbReference type="AlphaFoldDB" id="I3IJC3"/>